<evidence type="ECO:0000313" key="6">
    <source>
        <dbReference type="EMBL" id="TPV33420.1"/>
    </source>
</evidence>
<reference evidence="6 7" key="1">
    <citation type="submission" date="2019-06" db="EMBL/GenBank/DDBJ databases">
        <title>Flavobacteriaceae Paucihalobacterium erythroidium CWB-1, complete genome.</title>
        <authorList>
            <person name="Wu S."/>
        </authorList>
    </citation>
    <scope>NUCLEOTIDE SEQUENCE [LARGE SCALE GENOMIC DNA]</scope>
    <source>
        <strain evidence="6 7">CWB-1</strain>
    </source>
</reference>
<dbReference type="PANTHER" id="PTHR31018">
    <property type="entry name" value="SPORULATION-SPECIFIC PROTEIN-RELATED"/>
    <property type="match status" value="1"/>
</dbReference>
<evidence type="ECO:0000313" key="7">
    <source>
        <dbReference type="Proteomes" id="UP000317332"/>
    </source>
</evidence>
<dbReference type="Pfam" id="PF13585">
    <property type="entry name" value="CHU_C"/>
    <property type="match status" value="1"/>
</dbReference>
<keyword evidence="4" id="KW-0732">Signal</keyword>
<evidence type="ECO:0000256" key="2">
    <source>
        <dbReference type="ARBA" id="ARBA00022512"/>
    </source>
</evidence>
<name>A0A506PMG0_9FLAO</name>
<dbReference type="RefSeq" id="WP_140990382.1">
    <property type="nucleotide sequence ID" value="NZ_VHIQ01000004.1"/>
</dbReference>
<protein>
    <submittedName>
        <fullName evidence="6">T9SS type B sorting domain-containing protein</fullName>
    </submittedName>
</protein>
<dbReference type="InterPro" id="IPR026341">
    <property type="entry name" value="T9SS_type_B"/>
</dbReference>
<comment type="subcellular location">
    <subcellularLocation>
        <location evidence="1">Secreted</location>
        <location evidence="1">Cell wall</location>
    </subcellularLocation>
</comment>
<organism evidence="6 7">
    <name type="scientific">Paucihalobacter ruber</name>
    <dbReference type="NCBI Taxonomy" id="2567861"/>
    <lineage>
        <taxon>Bacteria</taxon>
        <taxon>Pseudomonadati</taxon>
        <taxon>Bacteroidota</taxon>
        <taxon>Flavobacteriia</taxon>
        <taxon>Flavobacteriales</taxon>
        <taxon>Flavobacteriaceae</taxon>
        <taxon>Paucihalobacter</taxon>
    </lineage>
</organism>
<evidence type="ECO:0000256" key="5">
    <source>
        <dbReference type="ARBA" id="ARBA00023180"/>
    </source>
</evidence>
<dbReference type="NCBIfam" id="TIGR04131">
    <property type="entry name" value="Bac_Flav_CTERM"/>
    <property type="match status" value="1"/>
</dbReference>
<keyword evidence="3" id="KW-0964">Secreted</keyword>
<evidence type="ECO:0000256" key="3">
    <source>
        <dbReference type="ARBA" id="ARBA00022525"/>
    </source>
</evidence>
<dbReference type="Proteomes" id="UP000317332">
    <property type="component" value="Unassembled WGS sequence"/>
</dbReference>
<keyword evidence="7" id="KW-1185">Reference proteome</keyword>
<dbReference type="InterPro" id="IPR036941">
    <property type="entry name" value="Rcpt_L-dom_sf"/>
</dbReference>
<comment type="caution">
    <text evidence="6">The sequence shown here is derived from an EMBL/GenBank/DDBJ whole genome shotgun (WGS) entry which is preliminary data.</text>
</comment>
<dbReference type="EMBL" id="VHIQ01000004">
    <property type="protein sequence ID" value="TPV33420.1"/>
    <property type="molecule type" value="Genomic_DNA"/>
</dbReference>
<keyword evidence="2" id="KW-0134">Cell wall</keyword>
<sequence>MLKNTFLYCFLLFNTFLYSQCPSGDVILDNQSDVQEFLNNFGSCNTIDGDLKIGFDVTDISELTSIVIIRGSLELSYAKVNGVSNFYNLEHVGGDFIIRNSKVETVASINNLHTVGGDFIISENHPTIISISGFEALQNVGGNFFLNHNNTMQSLTGFENLTKVDGWFSISNNREITNVVGFDSLLTVGAGMDGENDYNNAFVFSNNLYLETISGFNKLEKIHTSFRIVSNFYLRSVEGFSNLKSVDGFFGIMFCPILSTIPDFNKINDISGGFEIAHTDLPSVSGFNSLQTIDIWFIFHDNPSVVQINGFNNLTSISGSVQIFGNEALENISGFYSLLSIGGILSINNNESLTTLTGLESLEQIGFPDSDSYIVGNYSLLDCSAICNLLTNNGVIGNLNIYGNPSACSSLSEVEEICGVIQVNHLDICINDTPLDLFNLLPGEPLLNGTWSPALSSESGILDPAIDSPGLYTYTFINSDGESLQYGVMVKINEIPNAGEDIEIELCFNDPAVDLLGLLGGDVDSNGYWTPSLSSGTSIFNPSVDSSGEYLYTVYNESCGNDVSTVTVLLYNLPNAGQGTDLEICINEDPLDLFDFLEGSPDTYGFWTPILSSGNSIFNPSVDLPGTYVYSVNSERCGSSSTEINITVNDLPYAGEDGEIALCSNSEPIDLFEILGGNPNANGYWFPNLISGTSVFDPQRDTAGVYKYVVDSATCGSDESTVLVTLEHPPNAGVGTEIEVCITENPINLFELLGGMPDTDGYWSPNLASGTSVFNPKLDSQGEYNYTVTGSICETAVSQITISVINSSEISNYEISVTEFSNNNSIEVNINSNSDFEYSIDGISWQRNNRFFNLSGGYYTIYVRELNGCGVLELPIPILDYPKYFTPNGDGFNDCWSLSGISNQKFKVYIFDRYGKNLKLLDDENDCWDGTYQGQMMPSNDYWFKAVFNSGITKINHFTLKR</sequence>
<accession>A0A506PMG0</accession>
<evidence type="ECO:0000256" key="1">
    <source>
        <dbReference type="ARBA" id="ARBA00004191"/>
    </source>
</evidence>
<evidence type="ECO:0000256" key="4">
    <source>
        <dbReference type="ARBA" id="ARBA00022729"/>
    </source>
</evidence>
<dbReference type="AlphaFoldDB" id="A0A506PMG0"/>
<proteinExistence type="predicted"/>
<gene>
    <name evidence="6" type="ORF">FJ651_10055</name>
</gene>
<dbReference type="OrthoDB" id="9765926at2"/>
<dbReference type="InterPro" id="IPR051648">
    <property type="entry name" value="CWI-Assembly_Regulator"/>
</dbReference>
<dbReference type="PANTHER" id="PTHR31018:SF3">
    <property type="entry name" value="RECEPTOR PROTEIN-TYROSINE KINASE"/>
    <property type="match status" value="1"/>
</dbReference>
<dbReference type="GO" id="GO:0030313">
    <property type="term" value="C:cell envelope"/>
    <property type="evidence" value="ECO:0007669"/>
    <property type="project" value="UniProtKB-SubCell"/>
</dbReference>
<dbReference type="SUPFAM" id="SSF52058">
    <property type="entry name" value="L domain-like"/>
    <property type="match status" value="4"/>
</dbReference>
<dbReference type="Gene3D" id="3.80.20.20">
    <property type="entry name" value="Receptor L-domain"/>
    <property type="match status" value="3"/>
</dbReference>
<keyword evidence="5" id="KW-0325">Glycoprotein</keyword>